<evidence type="ECO:0000256" key="2">
    <source>
        <dbReference type="ARBA" id="ARBA00022676"/>
    </source>
</evidence>
<comment type="caution">
    <text evidence="4">The sequence shown here is derived from an EMBL/GenBank/DDBJ whole genome shotgun (WGS) entry which is preliminary data.</text>
</comment>
<dbReference type="Gene3D" id="3.90.550.10">
    <property type="entry name" value="Spore Coat Polysaccharide Biosynthesis Protein SpsA, Chain A"/>
    <property type="match status" value="1"/>
</dbReference>
<sequence length="412" mass="46400">MRAFRWPGGGIVLPPCPKTSRPFWTRPPVSGRPLLSRASAPIASMSSSRRVDVIIVNYRSSADTLQAVQSLMPWRFGTLWLVDNSDDPVETGTLAHGIRQMPWARLLLPGKNLGFGRGCNLAFTESSAPYCLLLNPDALLSPRDLETLVDALEADPRLAAVAPRTFWDRDHRFLLPPAFPQSPLAEISLALASRYPRLCRTAFRLYLSRMQRQMASPRPVETPFLAGALLLLRREAVLATGSLFDPDYFMFYEDTDLAWRLRQTGYRLAVVPAATAVHEYRHKLLKAPLMAQTRMIYFRKRHPLFHRWTRQLALLERLRQPLHWEEWGDCLDASISDAAELDAHLDGAHIVAWSPSPMMIPAAFRPLSASAVSFTPEDWQLLEPGRYMLALAHPALPGKLRYLSFERAAGSG</sequence>
<dbReference type="SUPFAM" id="SSF53448">
    <property type="entry name" value="Nucleotide-diphospho-sugar transferases"/>
    <property type="match status" value="1"/>
</dbReference>
<evidence type="ECO:0000313" key="5">
    <source>
        <dbReference type="Proteomes" id="UP000886469"/>
    </source>
</evidence>
<dbReference type="InterPro" id="IPR029044">
    <property type="entry name" value="Nucleotide-diphossugar_trans"/>
</dbReference>
<keyword evidence="2" id="KW-0328">Glycosyltransferase</keyword>
<keyword evidence="5" id="KW-1185">Reference proteome</keyword>
<protein>
    <submittedName>
        <fullName evidence="4">Glycosyltransferase family 2 protein</fullName>
    </submittedName>
</protein>
<dbReference type="Proteomes" id="UP000886469">
    <property type="component" value="Unassembled WGS sequence"/>
</dbReference>
<accession>A0ABX1TCH2</accession>
<reference evidence="4" key="1">
    <citation type="submission" date="2019-03" db="EMBL/GenBank/DDBJ databases">
        <title>Metabolic reconstructions from genomes of highly enriched 'Candidatus Accumulibacter' and 'Candidatus Competibacter' bioreactor populations.</title>
        <authorList>
            <person name="Annavajhala M.K."/>
            <person name="Welles L."/>
            <person name="Abbas B."/>
            <person name="Sorokin D."/>
            <person name="Park H."/>
            <person name="Van Loosdrecht M."/>
            <person name="Chandran K."/>
        </authorList>
    </citation>
    <scope>NUCLEOTIDE SEQUENCE</scope>
    <source>
        <strain evidence="4">SBR_L</strain>
    </source>
</reference>
<dbReference type="PANTHER" id="PTHR43179">
    <property type="entry name" value="RHAMNOSYLTRANSFERASE WBBL"/>
    <property type="match status" value="1"/>
</dbReference>
<dbReference type="CDD" id="cd04186">
    <property type="entry name" value="GT_2_like_c"/>
    <property type="match status" value="1"/>
</dbReference>
<proteinExistence type="inferred from homology"/>
<comment type="similarity">
    <text evidence="1">Belongs to the glycosyltransferase 2 family.</text>
</comment>
<evidence type="ECO:0000256" key="3">
    <source>
        <dbReference type="ARBA" id="ARBA00022679"/>
    </source>
</evidence>
<evidence type="ECO:0000256" key="1">
    <source>
        <dbReference type="ARBA" id="ARBA00006739"/>
    </source>
</evidence>
<dbReference type="Pfam" id="PF13641">
    <property type="entry name" value="Glyco_tranf_2_3"/>
    <property type="match status" value="1"/>
</dbReference>
<dbReference type="EMBL" id="SPMX01000036">
    <property type="protein sequence ID" value="NMQ06093.1"/>
    <property type="molecule type" value="Genomic_DNA"/>
</dbReference>
<dbReference type="PANTHER" id="PTHR43179:SF12">
    <property type="entry name" value="GALACTOFURANOSYLTRANSFERASE GLFT2"/>
    <property type="match status" value="1"/>
</dbReference>
<gene>
    <name evidence="4" type="ORF">E4Q08_12945</name>
</gene>
<keyword evidence="3" id="KW-0808">Transferase</keyword>
<organism evidence="4 5">
    <name type="scientific">Candidatus Accumulibacter contiguus</name>
    <dbReference type="NCBI Taxonomy" id="2954381"/>
    <lineage>
        <taxon>Bacteria</taxon>
        <taxon>Pseudomonadati</taxon>
        <taxon>Pseudomonadota</taxon>
        <taxon>Betaproteobacteria</taxon>
        <taxon>Candidatus Accumulibacter</taxon>
    </lineage>
</organism>
<evidence type="ECO:0000313" key="4">
    <source>
        <dbReference type="EMBL" id="NMQ06093.1"/>
    </source>
</evidence>
<name>A0ABX1TCH2_9PROT</name>